<feature type="region of interest" description="Disordered" evidence="4">
    <location>
        <begin position="1"/>
        <end position="23"/>
    </location>
</feature>
<organism evidence="5 6">
    <name type="scientific">Pseudonocardia abyssalis</name>
    <dbReference type="NCBI Taxonomy" id="2792008"/>
    <lineage>
        <taxon>Bacteria</taxon>
        <taxon>Bacillati</taxon>
        <taxon>Actinomycetota</taxon>
        <taxon>Actinomycetes</taxon>
        <taxon>Pseudonocardiales</taxon>
        <taxon>Pseudonocardiaceae</taxon>
        <taxon>Pseudonocardia</taxon>
    </lineage>
</organism>
<feature type="compositionally biased region" description="Basic and acidic residues" evidence="4">
    <location>
        <begin position="14"/>
        <end position="23"/>
    </location>
</feature>
<evidence type="ECO:0000256" key="4">
    <source>
        <dbReference type="SAM" id="MobiDB-lite"/>
    </source>
</evidence>
<protein>
    <submittedName>
        <fullName evidence="5">NAD(P)/FAD-dependent oxidoreductase</fullName>
    </submittedName>
</protein>
<evidence type="ECO:0000256" key="2">
    <source>
        <dbReference type="ARBA" id="ARBA00022827"/>
    </source>
</evidence>
<proteinExistence type="predicted"/>
<dbReference type="Proteomes" id="UP000694287">
    <property type="component" value="Unassembled WGS sequence"/>
</dbReference>
<dbReference type="EMBL" id="JADQDK010000001">
    <property type="protein sequence ID" value="MBW0134831.1"/>
    <property type="molecule type" value="Genomic_DNA"/>
</dbReference>
<evidence type="ECO:0000256" key="1">
    <source>
        <dbReference type="ARBA" id="ARBA00022630"/>
    </source>
</evidence>
<dbReference type="InterPro" id="IPR051209">
    <property type="entry name" value="FAD-bind_Monooxygenase_sf"/>
</dbReference>
<keyword evidence="1" id="KW-0285">Flavoprotein</keyword>
<evidence type="ECO:0000313" key="5">
    <source>
        <dbReference type="EMBL" id="MBW0134831.1"/>
    </source>
</evidence>
<name>A0ABS6USA7_9PSEU</name>
<reference evidence="5 6" key="1">
    <citation type="submission" date="2020-11" db="EMBL/GenBank/DDBJ databases">
        <title>Pseudonocardia abyssalis sp. nov. and Pseudonocardia oceani sp. nov., description and phylogenomic analysis of two novel actinomycetes isolated from the deep Southern Ocean.</title>
        <authorList>
            <person name="Parra J."/>
        </authorList>
    </citation>
    <scope>NUCLEOTIDE SEQUENCE [LARGE SCALE GENOMIC DNA]</scope>
    <source>
        <strain evidence="5 6">KRD-168</strain>
    </source>
</reference>
<keyword evidence="3" id="KW-0560">Oxidoreductase</keyword>
<keyword evidence="2" id="KW-0274">FAD</keyword>
<sequence length="662" mass="72440">MTSTTPVPPLATGDGRHDGFPPVREDDAFLEQAVSEAELPALLAALALVTGDTALLEDGVKPPLPPMDSTIAPQGGMSAAAQQRARELAVGALKAFRDGGSVPAPDPGPELLGAVMRFVTKDAGDEYLPLLRHELGLAGDLGAPTWHKDDTAPATPFSVAVIGAGISGLAAAHRLQQAGVDHVVFDKNPEVGGTWWENVYPGCRLDTPNFAYSYSFAQKPDWPDQFSRRQQIEDYLRDVATDFGLRPHIRFDTEVLAASWDEAEHLWTLTTRTGDEPPATSRFHAVVSAVGQLNLPNIPDIPGRDTFAGRWFHSSRWDPAVDVTGLRVAVVGTGASAYQIVPSVVGAVAGLTVFQRNAPWMLPTPGYHRETPPGMHWLLRHVPHYGRCYRFWQFWLASEGRLPFVEADPEWTEEGSTSARNAELRRQLLGHLRAQVADRPDLLAKMTPTYPPGAKRMTRDNGVWAAALKQPHVDLVTEAVTSIVPEGIVTADGVLHEVDLVVYATGFRASDYLEPMTVTGRDGVDLHESWDGDARAHMGVTVPGFPNLFLLMGPNTGVVVNGSSLFMAECATEYVLECLGELLRRRAQSLEPTREATDAFCAWVDEGNLRRAWGVADVHTWYRNRHGRASQVWPYSLVEFHRRTRRPDLSAFTVRGGGEETS</sequence>
<dbReference type="Pfam" id="PF00743">
    <property type="entry name" value="FMO-like"/>
    <property type="match status" value="1"/>
</dbReference>
<evidence type="ECO:0000313" key="6">
    <source>
        <dbReference type="Proteomes" id="UP000694287"/>
    </source>
</evidence>
<accession>A0ABS6USA7</accession>
<comment type="caution">
    <text evidence="5">The sequence shown here is derived from an EMBL/GenBank/DDBJ whole genome shotgun (WGS) entry which is preliminary data.</text>
</comment>
<dbReference type="InterPro" id="IPR020946">
    <property type="entry name" value="Flavin_mOase-like"/>
</dbReference>
<gene>
    <name evidence="5" type="ORF">I4I81_11240</name>
</gene>
<dbReference type="PANTHER" id="PTHR42877:SF4">
    <property type="entry name" value="FAD_NAD(P)-BINDING DOMAIN-CONTAINING PROTEIN-RELATED"/>
    <property type="match status" value="1"/>
</dbReference>
<keyword evidence="6" id="KW-1185">Reference proteome</keyword>
<dbReference type="RefSeq" id="WP_218616027.1">
    <property type="nucleotide sequence ID" value="NZ_JADQDK010000001.1"/>
</dbReference>
<evidence type="ECO:0000256" key="3">
    <source>
        <dbReference type="ARBA" id="ARBA00023002"/>
    </source>
</evidence>
<dbReference type="PANTHER" id="PTHR42877">
    <property type="entry name" value="L-ORNITHINE N(5)-MONOOXYGENASE-RELATED"/>
    <property type="match status" value="1"/>
</dbReference>